<dbReference type="Gene3D" id="2.60.210.10">
    <property type="entry name" value="Apoptosis, Tumor Necrosis Factor Receptor Associated Protein 2, Chain A"/>
    <property type="match status" value="1"/>
</dbReference>
<dbReference type="PANTHER" id="PTHR26379:SF433">
    <property type="entry name" value="OS08G0226800 PROTEIN"/>
    <property type="match status" value="1"/>
</dbReference>
<dbReference type="SMART" id="SM00225">
    <property type="entry name" value="BTB"/>
    <property type="match status" value="1"/>
</dbReference>
<reference evidence="5 6" key="1">
    <citation type="submission" date="2012-08" db="EMBL/GenBank/DDBJ databases">
        <title>Oryza genome evolution.</title>
        <authorList>
            <person name="Wing R.A."/>
        </authorList>
    </citation>
    <scope>NUCLEOTIDE SEQUENCE</scope>
</reference>
<evidence type="ECO:0000313" key="5">
    <source>
        <dbReference type="EnsemblPlants" id="LPERR08G06040.1"/>
    </source>
</evidence>
<dbReference type="Pfam" id="PF00651">
    <property type="entry name" value="BTB"/>
    <property type="match status" value="1"/>
</dbReference>
<dbReference type="InterPro" id="IPR011333">
    <property type="entry name" value="SKP1/BTB/POZ_sf"/>
</dbReference>
<organism evidence="5 6">
    <name type="scientific">Leersia perrieri</name>
    <dbReference type="NCBI Taxonomy" id="77586"/>
    <lineage>
        <taxon>Eukaryota</taxon>
        <taxon>Viridiplantae</taxon>
        <taxon>Streptophyta</taxon>
        <taxon>Embryophyta</taxon>
        <taxon>Tracheophyta</taxon>
        <taxon>Spermatophyta</taxon>
        <taxon>Magnoliopsida</taxon>
        <taxon>Liliopsida</taxon>
        <taxon>Poales</taxon>
        <taxon>Poaceae</taxon>
        <taxon>BOP clade</taxon>
        <taxon>Oryzoideae</taxon>
        <taxon>Oryzeae</taxon>
        <taxon>Oryzinae</taxon>
        <taxon>Leersia</taxon>
    </lineage>
</organism>
<feature type="domain" description="MATH" evidence="4">
    <location>
        <begin position="119"/>
        <end position="253"/>
    </location>
</feature>
<comment type="similarity">
    <text evidence="2">Belongs to the Tdpoz family.</text>
</comment>
<keyword evidence="6" id="KW-1185">Reference proteome</keyword>
<dbReference type="InterPro" id="IPR056423">
    <property type="entry name" value="BACK_BPM_SPOP"/>
</dbReference>
<evidence type="ECO:0000256" key="2">
    <source>
        <dbReference type="ARBA" id="ARBA00010846"/>
    </source>
</evidence>
<dbReference type="InterPro" id="IPR045005">
    <property type="entry name" value="BPM1-6"/>
</dbReference>
<reference evidence="5" key="3">
    <citation type="submission" date="2015-04" db="UniProtKB">
        <authorList>
            <consortium name="EnsemblPlants"/>
        </authorList>
    </citation>
    <scope>IDENTIFICATION</scope>
</reference>
<evidence type="ECO:0000313" key="6">
    <source>
        <dbReference type="Proteomes" id="UP000032180"/>
    </source>
</evidence>
<dbReference type="SUPFAM" id="SSF49599">
    <property type="entry name" value="TRAF domain-like"/>
    <property type="match status" value="1"/>
</dbReference>
<dbReference type="PANTHER" id="PTHR26379">
    <property type="entry name" value="BTB/POZ AND MATH DOMAIN-CONTAINING PROTEIN 1"/>
    <property type="match status" value="1"/>
</dbReference>
<dbReference type="CDD" id="cd00121">
    <property type="entry name" value="MATH"/>
    <property type="match status" value="1"/>
</dbReference>
<dbReference type="InterPro" id="IPR008974">
    <property type="entry name" value="TRAF-like"/>
</dbReference>
<dbReference type="SUPFAM" id="SSF54695">
    <property type="entry name" value="POZ domain"/>
    <property type="match status" value="1"/>
</dbReference>
<reference evidence="6" key="2">
    <citation type="submission" date="2013-12" db="EMBL/GenBank/DDBJ databases">
        <authorList>
            <person name="Yu Y."/>
            <person name="Lee S."/>
            <person name="de Baynast K."/>
            <person name="Wissotski M."/>
            <person name="Liu L."/>
            <person name="Talag J."/>
            <person name="Goicoechea J."/>
            <person name="Angelova A."/>
            <person name="Jetty R."/>
            <person name="Kudrna D."/>
            <person name="Golser W."/>
            <person name="Rivera L."/>
            <person name="Zhang J."/>
            <person name="Wing R."/>
        </authorList>
    </citation>
    <scope>NUCLEOTIDE SEQUENCE</scope>
</reference>
<evidence type="ECO:0000259" key="3">
    <source>
        <dbReference type="PROSITE" id="PS50097"/>
    </source>
</evidence>
<dbReference type="PROSITE" id="PS50144">
    <property type="entry name" value="MATH"/>
    <property type="match status" value="1"/>
</dbReference>
<evidence type="ECO:0008006" key="7">
    <source>
        <dbReference type="Google" id="ProtNLM"/>
    </source>
</evidence>
<protein>
    <recommendedName>
        <fullName evidence="7">BTB domain-containing protein</fullName>
    </recommendedName>
</protein>
<dbReference type="AlphaFoldDB" id="A0A0D9X5J8"/>
<evidence type="ECO:0000256" key="1">
    <source>
        <dbReference type="ARBA" id="ARBA00004906"/>
    </source>
</evidence>
<sequence length="467" mass="53084">MDDVDDNDYIEMIRLLLVAADRYAMDRLKLLCESILDDLLDVDTVATTLALADQHNCNNLKDVCIEFIATSDEMDAVMATEDYADLKRNFPYVLLDAFEKASKRHRKVSRYGKKPNPEKATLSFEVTDYSTVKDMAVSKFVRSPTLAVGGHNWAIRFYPNGAKKQSPSIMGNRITVYLEFLGKNCKVRAVYDIRLVNQDTGLRESICSSSVPRMFSNNRRFGPQKRVFMCRRTLEWEQSGYIRDDHFTIECVLTVVNEPKVSNATGRSGIEVPPSDISNHLGKLLQDEERFDVNFIVGGEKIAAHKLVVAARSSVFKAELYGEMKEKGAQCLIVEDMQPDVFRALLHFIYNDSLPDMDDVDDNEYIEMIRLLLEAADRYAMDRMKLMCESILDDHLDVDTVATTLALADQHNCNSLMDVCIEFMATSNEMDAVMATEGYADLRRNCPFVLIDAFEKASKLRVESKHR</sequence>
<dbReference type="InterPro" id="IPR002083">
    <property type="entry name" value="MATH/TRAF_dom"/>
</dbReference>
<feature type="domain" description="BTB" evidence="3">
    <location>
        <begin position="291"/>
        <end position="358"/>
    </location>
</feature>
<dbReference type="CDD" id="cd18280">
    <property type="entry name" value="BTB_POZ_BPM_plant"/>
    <property type="match status" value="1"/>
</dbReference>
<evidence type="ECO:0000259" key="4">
    <source>
        <dbReference type="PROSITE" id="PS50144"/>
    </source>
</evidence>
<dbReference type="STRING" id="77586.A0A0D9X5J8"/>
<dbReference type="InterPro" id="IPR000210">
    <property type="entry name" value="BTB/POZ_dom"/>
</dbReference>
<comment type="pathway">
    <text evidence="1">Protein modification; protein ubiquitination.</text>
</comment>
<dbReference type="PROSITE" id="PS50097">
    <property type="entry name" value="BTB"/>
    <property type="match status" value="1"/>
</dbReference>
<dbReference type="Pfam" id="PF22486">
    <property type="entry name" value="MATH_2"/>
    <property type="match status" value="1"/>
</dbReference>
<proteinExistence type="inferred from homology"/>
<name>A0A0D9X5J8_9ORYZ</name>
<dbReference type="Proteomes" id="UP000032180">
    <property type="component" value="Chromosome 8"/>
</dbReference>
<dbReference type="Gramene" id="LPERR08G06040.1">
    <property type="protein sequence ID" value="LPERR08G06040.1"/>
    <property type="gene ID" value="LPERR08G06040"/>
</dbReference>
<dbReference type="GO" id="GO:0016567">
    <property type="term" value="P:protein ubiquitination"/>
    <property type="evidence" value="ECO:0007669"/>
    <property type="project" value="InterPro"/>
</dbReference>
<dbReference type="EnsemblPlants" id="LPERR08G06040.1">
    <property type="protein sequence ID" value="LPERR08G06040.1"/>
    <property type="gene ID" value="LPERR08G06040"/>
</dbReference>
<dbReference type="Gene3D" id="3.30.710.10">
    <property type="entry name" value="Potassium Channel Kv1.1, Chain A"/>
    <property type="match status" value="1"/>
</dbReference>
<accession>A0A0D9X5J8</accession>
<dbReference type="Gene3D" id="1.25.40.420">
    <property type="match status" value="2"/>
</dbReference>
<dbReference type="Pfam" id="PF24570">
    <property type="entry name" value="BACK_BPM_SPOP"/>
    <property type="match status" value="2"/>
</dbReference>
<dbReference type="eggNOG" id="KOG1987">
    <property type="taxonomic scope" value="Eukaryota"/>
</dbReference>
<dbReference type="HOGENOM" id="CLU_004253_2_0_1"/>